<dbReference type="GO" id="GO:0005524">
    <property type="term" value="F:ATP binding"/>
    <property type="evidence" value="ECO:0007669"/>
    <property type="project" value="UniProtKB-UniRule"/>
</dbReference>
<keyword evidence="7 15" id="KW-0067">ATP-binding</keyword>
<evidence type="ECO:0000256" key="3">
    <source>
        <dbReference type="ARBA" id="ARBA00022763"/>
    </source>
</evidence>
<dbReference type="NCBIfam" id="TIGR02784">
    <property type="entry name" value="addA_alphas"/>
    <property type="match status" value="1"/>
</dbReference>
<dbReference type="Gene3D" id="1.10.486.10">
    <property type="entry name" value="PCRA, domain 4"/>
    <property type="match status" value="1"/>
</dbReference>
<dbReference type="InterPro" id="IPR011604">
    <property type="entry name" value="PDDEXK-like_dom_sf"/>
</dbReference>
<dbReference type="SUPFAM" id="SSF52540">
    <property type="entry name" value="P-loop containing nucleoside triphosphate hydrolases"/>
    <property type="match status" value="1"/>
</dbReference>
<reference evidence="20" key="1">
    <citation type="journal article" date="2017" name="Int. J. Syst. Evol. Microbiol.">
        <title>Notoacmeibacter marinus gen. nov., sp. nov., isolated from the gut of a limpet and proposal of Notoacmeibacteraceae fam. nov. in the order Rhizobiales of the class Alphaproteobacteria.</title>
        <authorList>
            <person name="Huang Z."/>
            <person name="Guo F."/>
            <person name="Lai Q."/>
        </authorList>
    </citation>
    <scope>NUCLEOTIDE SEQUENCE [LARGE SCALE GENOMIC DNA]</scope>
    <source>
        <strain evidence="20">XMTR2A4</strain>
    </source>
</reference>
<evidence type="ECO:0000256" key="10">
    <source>
        <dbReference type="ARBA" id="ARBA00023235"/>
    </source>
</evidence>
<keyword evidence="4 15" id="KW-0378">Hydrolase</keyword>
<evidence type="ECO:0000256" key="7">
    <source>
        <dbReference type="ARBA" id="ARBA00022840"/>
    </source>
</evidence>
<evidence type="ECO:0000256" key="1">
    <source>
        <dbReference type="ARBA" id="ARBA00022722"/>
    </source>
</evidence>
<dbReference type="GO" id="GO:0043138">
    <property type="term" value="F:3'-5' DNA helicase activity"/>
    <property type="evidence" value="ECO:0007669"/>
    <property type="project" value="UniProtKB-EC"/>
</dbReference>
<dbReference type="PANTHER" id="PTHR11070:SF2">
    <property type="entry name" value="ATP-DEPENDENT DNA HELICASE SRS2"/>
    <property type="match status" value="1"/>
</dbReference>
<evidence type="ECO:0000256" key="4">
    <source>
        <dbReference type="ARBA" id="ARBA00022801"/>
    </source>
</evidence>
<dbReference type="Pfam" id="PF13361">
    <property type="entry name" value="UvrD_C"/>
    <property type="match status" value="1"/>
</dbReference>
<dbReference type="GO" id="GO:0000725">
    <property type="term" value="P:recombinational repair"/>
    <property type="evidence" value="ECO:0007669"/>
    <property type="project" value="TreeGrafter"/>
</dbReference>
<dbReference type="EC" id="5.6.2.4" evidence="12"/>
<keyword evidence="2 15" id="KW-0547">Nucleotide-binding</keyword>
<evidence type="ECO:0000256" key="8">
    <source>
        <dbReference type="ARBA" id="ARBA00023125"/>
    </source>
</evidence>
<feature type="region of interest" description="Disordered" evidence="16">
    <location>
        <begin position="926"/>
        <end position="976"/>
    </location>
</feature>
<dbReference type="Pfam" id="PF12705">
    <property type="entry name" value="PDDEXK_1"/>
    <property type="match status" value="1"/>
</dbReference>
<name>A0A231V402_9HYPH</name>
<dbReference type="Gene3D" id="3.40.50.300">
    <property type="entry name" value="P-loop containing nucleotide triphosphate hydrolases"/>
    <property type="match status" value="4"/>
</dbReference>
<dbReference type="RefSeq" id="WP_094076860.1">
    <property type="nucleotide sequence ID" value="NZ_NBYO01000001.1"/>
</dbReference>
<dbReference type="PANTHER" id="PTHR11070">
    <property type="entry name" value="UVRD / RECB / PCRA DNA HELICASE FAMILY MEMBER"/>
    <property type="match status" value="1"/>
</dbReference>
<dbReference type="SUPFAM" id="SSF52980">
    <property type="entry name" value="Restriction endonuclease-like"/>
    <property type="match status" value="1"/>
</dbReference>
<comment type="catalytic activity">
    <reaction evidence="11">
        <text>Couples ATP hydrolysis with the unwinding of duplex DNA by translocating in the 3'-5' direction.</text>
        <dbReference type="EC" id="5.6.2.4"/>
    </reaction>
</comment>
<keyword evidence="3" id="KW-0227">DNA damage</keyword>
<feature type="domain" description="UvrD-like helicase C-terminal" evidence="18">
    <location>
        <begin position="494"/>
        <end position="795"/>
    </location>
</feature>
<evidence type="ECO:0000256" key="15">
    <source>
        <dbReference type="PROSITE-ProRule" id="PRU00560"/>
    </source>
</evidence>
<dbReference type="InterPro" id="IPR011335">
    <property type="entry name" value="Restrct_endonuc-II-like"/>
</dbReference>
<evidence type="ECO:0000256" key="11">
    <source>
        <dbReference type="ARBA" id="ARBA00034617"/>
    </source>
</evidence>
<evidence type="ECO:0000256" key="16">
    <source>
        <dbReference type="SAM" id="MobiDB-lite"/>
    </source>
</evidence>
<dbReference type="Proteomes" id="UP000215405">
    <property type="component" value="Unassembled WGS sequence"/>
</dbReference>
<evidence type="ECO:0000256" key="12">
    <source>
        <dbReference type="ARBA" id="ARBA00034808"/>
    </source>
</evidence>
<evidence type="ECO:0000256" key="14">
    <source>
        <dbReference type="ARBA" id="ARBA00048988"/>
    </source>
</evidence>
<dbReference type="InterPro" id="IPR014017">
    <property type="entry name" value="DNA_helicase_UvrD-like_C"/>
</dbReference>
<comment type="catalytic activity">
    <reaction evidence="14">
        <text>ATP + H2O = ADP + phosphate + H(+)</text>
        <dbReference type="Rhea" id="RHEA:13065"/>
        <dbReference type="ChEBI" id="CHEBI:15377"/>
        <dbReference type="ChEBI" id="CHEBI:15378"/>
        <dbReference type="ChEBI" id="CHEBI:30616"/>
        <dbReference type="ChEBI" id="CHEBI:43474"/>
        <dbReference type="ChEBI" id="CHEBI:456216"/>
        <dbReference type="EC" id="5.6.2.4"/>
    </reaction>
</comment>
<keyword evidence="10" id="KW-0413">Isomerase</keyword>
<dbReference type="GO" id="GO:0033202">
    <property type="term" value="C:DNA helicase complex"/>
    <property type="evidence" value="ECO:0007669"/>
    <property type="project" value="TreeGrafter"/>
</dbReference>
<dbReference type="GO" id="GO:0004527">
    <property type="term" value="F:exonuclease activity"/>
    <property type="evidence" value="ECO:0007669"/>
    <property type="project" value="UniProtKB-KW"/>
</dbReference>
<keyword evidence="20" id="KW-1185">Reference proteome</keyword>
<keyword evidence="6" id="KW-0269">Exonuclease</keyword>
<dbReference type="Pfam" id="PF00580">
    <property type="entry name" value="UvrD-helicase"/>
    <property type="match status" value="1"/>
</dbReference>
<dbReference type="InterPro" id="IPR000212">
    <property type="entry name" value="DNA_helicase_UvrD/REP"/>
</dbReference>
<evidence type="ECO:0000313" key="20">
    <source>
        <dbReference type="Proteomes" id="UP000215405"/>
    </source>
</evidence>
<keyword evidence="1" id="KW-0540">Nuclease</keyword>
<feature type="domain" description="UvrD-like helicase ATP-binding" evidence="17">
    <location>
        <begin position="8"/>
        <end position="493"/>
    </location>
</feature>
<organism evidence="19 20">
    <name type="scientific">Notoacmeibacter marinus</name>
    <dbReference type="NCBI Taxonomy" id="1876515"/>
    <lineage>
        <taxon>Bacteria</taxon>
        <taxon>Pseudomonadati</taxon>
        <taxon>Pseudomonadota</taxon>
        <taxon>Alphaproteobacteria</taxon>
        <taxon>Hyphomicrobiales</taxon>
        <taxon>Notoacmeibacteraceae</taxon>
        <taxon>Notoacmeibacter</taxon>
    </lineage>
</organism>
<evidence type="ECO:0000313" key="19">
    <source>
        <dbReference type="EMBL" id="OXT02909.1"/>
    </source>
</evidence>
<dbReference type="EMBL" id="NBYO01000001">
    <property type="protein sequence ID" value="OXT02909.1"/>
    <property type="molecule type" value="Genomic_DNA"/>
</dbReference>
<sequence length="1177" mass="127542">MRGDWDITASTVESQRKAADPALSAWVSANAGSGKTHVLANRVVRLLLDGVAPNRILCLTYTKAAAANMSSRVFDLLGGWTHLDDTTLATAIEAMEGAPPDTERLGRARRLFAEALETPGGLKIQTIHAFCEAVLHQFPLEAGIAGHFEMMDTAMEAALLANARQRLLARATAGDDPALFGAFDHVIARAGETGLDRLLSDIVRKRDELTPILGARADAMAHLRNHLGIADGATAQTIAGDVLPLPGLDDTFLTAIEAGLSEKGTGTAEKLCAGLRHAYALDDPIIRLDALAAALLTGKGEPFKEGSLVTKVMRPIFGDDGYERYLEACRHVLKAEAAINTLDLLDATDAALTLAEALLDQYERSKIARGLLDFSDLLTRTADLLTRNRAAAWVQYKLDRGIDHLLIDEAQDTSPRQWQVIEALAAEFFAGEGAMEGRSRTVFAVGDEKQSIYSFQGARPGAFSDAGRRFGKRIAGAQKPFAEVKLRQSFRSTPDILSAVDRTFATPDSRRGLTHDDEPVEHETVRAVHPGDVELWSYLAAEQAEAPARWIEGLDPSAAPAAQLADEVASQIALWMKGGEKLAGKDRPMRAGDVLVLVRKRDRFIHALARALKQRNVPVAGTDRLHLSDHIAVQDLTAIGRFVQQPNDDLALAGLLKSPLFDLTDDDLMALLLPRDTRSLWQRLRQTADTNARFATAAEQLQSWRDEAGYRRPADFFGAVLGRDGGRRKLAARLGSEAGEVIDEFQRFVMAQERLGLTDLERIVDALSHSAPEIKREMEQGRDEVRIMTVHASKGLEAPIVFLVDSGGAPSHHAHLAELMKLPLPASRHGPAADTFLWRAPELGREPQIDELKTLALAAQEEEYRRLLYVGMTRAEDRLIVCGYRGRTEPKQPTWLHLVQEGLQADDGGKPVTGHPVVTAREVLHYSPSDHPPVPLAAQRDGGPRTEPSGLPFDPKEQLPAPDPAPRPLSPSGAGGLLESAVETAQTEAAIGVSPVLGADQEPVAWPIRKGLAVHRLLELMADTPTTERNAAAARWLRGREFTAAEQAAIGTDVLSTLAHPDLTAAFAPGSRAEVSVAGTLDIKGKRRAVSGIIDRLAVSDSEVLIVDFKTNAAIPRNEDEVPDEYALQMALYRSLLRPLYPDRPIRCCLVFTGGPQLIVLSDAHLTSAGNRIGLAG</sequence>
<evidence type="ECO:0000256" key="2">
    <source>
        <dbReference type="ARBA" id="ARBA00022741"/>
    </source>
</evidence>
<evidence type="ECO:0000256" key="13">
    <source>
        <dbReference type="ARBA" id="ARBA00034923"/>
    </source>
</evidence>
<dbReference type="InterPro" id="IPR027417">
    <property type="entry name" value="P-loop_NTPase"/>
</dbReference>
<evidence type="ECO:0000259" key="18">
    <source>
        <dbReference type="PROSITE" id="PS51217"/>
    </source>
</evidence>
<dbReference type="GO" id="GO:0003677">
    <property type="term" value="F:DNA binding"/>
    <property type="evidence" value="ECO:0007669"/>
    <property type="project" value="UniProtKB-KW"/>
</dbReference>
<keyword evidence="8" id="KW-0238">DNA-binding</keyword>
<comment type="caution">
    <text evidence="19">The sequence shown here is derived from an EMBL/GenBank/DDBJ whole genome shotgun (WGS) entry which is preliminary data.</text>
</comment>
<evidence type="ECO:0000256" key="9">
    <source>
        <dbReference type="ARBA" id="ARBA00023204"/>
    </source>
</evidence>
<dbReference type="PROSITE" id="PS51217">
    <property type="entry name" value="UVRD_HELICASE_CTER"/>
    <property type="match status" value="1"/>
</dbReference>
<dbReference type="PROSITE" id="PS51198">
    <property type="entry name" value="UVRD_HELICASE_ATP_BIND"/>
    <property type="match status" value="1"/>
</dbReference>
<dbReference type="InterPro" id="IPR038726">
    <property type="entry name" value="PDDEXK_AddAB-type"/>
</dbReference>
<feature type="binding site" evidence="15">
    <location>
        <begin position="29"/>
        <end position="36"/>
    </location>
    <ligand>
        <name>ATP</name>
        <dbReference type="ChEBI" id="CHEBI:30616"/>
    </ligand>
</feature>
<accession>A0A231V402</accession>
<dbReference type="AlphaFoldDB" id="A0A231V402"/>
<keyword evidence="9" id="KW-0234">DNA repair</keyword>
<evidence type="ECO:0000256" key="6">
    <source>
        <dbReference type="ARBA" id="ARBA00022839"/>
    </source>
</evidence>
<evidence type="ECO:0000256" key="5">
    <source>
        <dbReference type="ARBA" id="ARBA00022806"/>
    </source>
</evidence>
<dbReference type="Gene3D" id="3.90.320.10">
    <property type="match status" value="1"/>
</dbReference>
<proteinExistence type="predicted"/>
<dbReference type="InterPro" id="IPR014016">
    <property type="entry name" value="UvrD-like_ATP-bd"/>
</dbReference>
<keyword evidence="5 15" id="KW-0347">Helicase</keyword>
<protein>
    <recommendedName>
        <fullName evidence="12">DNA 3'-5' helicase</fullName>
        <ecNumber evidence="12">5.6.2.4</ecNumber>
    </recommendedName>
    <alternativeName>
        <fullName evidence="13">DNA 3'-5' helicase II</fullName>
    </alternativeName>
</protein>
<dbReference type="InterPro" id="IPR014151">
    <property type="entry name" value="DNA_helicase_AddA"/>
</dbReference>
<evidence type="ECO:0000259" key="17">
    <source>
        <dbReference type="PROSITE" id="PS51198"/>
    </source>
</evidence>
<dbReference type="GO" id="GO:0005829">
    <property type="term" value="C:cytosol"/>
    <property type="evidence" value="ECO:0007669"/>
    <property type="project" value="TreeGrafter"/>
</dbReference>
<gene>
    <name evidence="19" type="ORF">B7H23_03750</name>
</gene>